<dbReference type="InterPro" id="IPR015422">
    <property type="entry name" value="PyrdxlP-dep_Trfase_small"/>
</dbReference>
<dbReference type="SUPFAM" id="SSF53383">
    <property type="entry name" value="PLP-dependent transferases"/>
    <property type="match status" value="1"/>
</dbReference>
<dbReference type="RefSeq" id="WP_094237954.1">
    <property type="nucleotide sequence ID" value="NZ_CP022657.1"/>
</dbReference>
<evidence type="ECO:0000256" key="3">
    <source>
        <dbReference type="PIRSR" id="PIRSR000390-1"/>
    </source>
</evidence>
<dbReference type="CDD" id="cd00616">
    <property type="entry name" value="AHBA_syn"/>
    <property type="match status" value="1"/>
</dbReference>
<dbReference type="GO" id="GO:0000271">
    <property type="term" value="P:polysaccharide biosynthetic process"/>
    <property type="evidence" value="ECO:0007669"/>
    <property type="project" value="TreeGrafter"/>
</dbReference>
<organism evidence="6 7">
    <name type="scientific">Tumebacillus algifaecis</name>
    <dbReference type="NCBI Taxonomy" id="1214604"/>
    <lineage>
        <taxon>Bacteria</taxon>
        <taxon>Bacillati</taxon>
        <taxon>Bacillota</taxon>
        <taxon>Bacilli</taxon>
        <taxon>Bacillales</taxon>
        <taxon>Alicyclobacillaceae</taxon>
        <taxon>Tumebacillus</taxon>
    </lineage>
</organism>
<evidence type="ECO:0000256" key="5">
    <source>
        <dbReference type="RuleBase" id="RU004508"/>
    </source>
</evidence>
<dbReference type="InterPro" id="IPR015424">
    <property type="entry name" value="PyrdxlP-dep_Trfase"/>
</dbReference>
<dbReference type="PANTHER" id="PTHR30244">
    <property type="entry name" value="TRANSAMINASE"/>
    <property type="match status" value="1"/>
</dbReference>
<dbReference type="Proteomes" id="UP000214688">
    <property type="component" value="Chromosome"/>
</dbReference>
<evidence type="ECO:0000313" key="7">
    <source>
        <dbReference type="Proteomes" id="UP000214688"/>
    </source>
</evidence>
<dbReference type="FunFam" id="3.40.640.10:FF:000089">
    <property type="entry name" value="Aminotransferase, DegT/DnrJ/EryC1/StrS family"/>
    <property type="match status" value="1"/>
</dbReference>
<dbReference type="Gene3D" id="3.90.1150.10">
    <property type="entry name" value="Aspartate Aminotransferase, domain 1"/>
    <property type="match status" value="1"/>
</dbReference>
<dbReference type="EMBL" id="CP022657">
    <property type="protein sequence ID" value="ASS76727.1"/>
    <property type="molecule type" value="Genomic_DNA"/>
</dbReference>
<dbReference type="KEGG" id="tab:CIG75_18480"/>
<dbReference type="InterPro" id="IPR015421">
    <property type="entry name" value="PyrdxlP-dep_Trfase_major"/>
</dbReference>
<accession>A0A223D5G3</accession>
<evidence type="ECO:0000256" key="4">
    <source>
        <dbReference type="PIRSR" id="PIRSR000390-2"/>
    </source>
</evidence>
<dbReference type="AlphaFoldDB" id="A0A223D5G3"/>
<dbReference type="GO" id="GO:0030170">
    <property type="term" value="F:pyridoxal phosphate binding"/>
    <property type="evidence" value="ECO:0007669"/>
    <property type="project" value="UniProtKB-ARBA"/>
</dbReference>
<dbReference type="Gene3D" id="3.40.640.10">
    <property type="entry name" value="Type I PLP-dependent aspartate aminotransferase-like (Major domain)"/>
    <property type="match status" value="1"/>
</dbReference>
<evidence type="ECO:0000313" key="6">
    <source>
        <dbReference type="EMBL" id="ASS76727.1"/>
    </source>
</evidence>
<keyword evidence="7" id="KW-1185">Reference proteome</keyword>
<feature type="active site" description="Proton acceptor" evidence="3">
    <location>
        <position position="180"/>
    </location>
</feature>
<sequence length="374" mass="41619">MIPLSGPDITQREKDLVMEVLDSGILGLGPKMRQFEQMMADYVGVKHAISCNSGTSGLHMLIAAMGIGEGDEVITTSFSFVASANCILFERAVPVFVDIDEATYNLDVTQIEAKITEKTKAILPVHVFGQPANMDEIRALASKYNLWVIEDSCEAIGGEWKGARVGGLGDAGVFAFYPNKQMTTGEGGIIVTDNDEIAELCHSIRNQGRGEDGLWLSHVRLGYNFRMDEMSAALGVAQLERIDEILAHRERVAQLYLEKLKAIPEIILPHVDADVKMSWFVFVIRFAETVNRDLVMERLSKRGIGCRPYFTPIHLQPFYVERFGFKPGDLPVTERVAEKTLAIPFFNSLTEEQVDQVVAAIQEEIEHAKEQVNL</sequence>
<gene>
    <name evidence="6" type="ORF">CIG75_18480</name>
</gene>
<dbReference type="PANTHER" id="PTHR30244:SF39">
    <property type="entry name" value="BLR3650 PROTEIN"/>
    <property type="match status" value="1"/>
</dbReference>
<feature type="modified residue" description="N6-(pyridoxal phosphate)lysine" evidence="4">
    <location>
        <position position="180"/>
    </location>
</feature>
<dbReference type="OrthoDB" id="9810913at2"/>
<name>A0A223D5G3_9BACL</name>
<proteinExistence type="inferred from homology"/>
<dbReference type="InterPro" id="IPR000653">
    <property type="entry name" value="DegT/StrS_aminotransferase"/>
</dbReference>
<comment type="similarity">
    <text evidence="2 5">Belongs to the DegT/DnrJ/EryC1 family.</text>
</comment>
<reference evidence="6 7" key="1">
    <citation type="journal article" date="2015" name="Int. J. Syst. Evol. Microbiol.">
        <title>Tumebacillus algifaecis sp. nov., isolated from decomposing algal scum.</title>
        <authorList>
            <person name="Wu Y.F."/>
            <person name="Zhang B."/>
            <person name="Xing P."/>
            <person name="Wu Q.L."/>
            <person name="Liu S.J."/>
        </authorList>
    </citation>
    <scope>NUCLEOTIDE SEQUENCE [LARGE SCALE GENOMIC DNA]</scope>
    <source>
        <strain evidence="6 7">THMBR28</strain>
    </source>
</reference>
<keyword evidence="1 4" id="KW-0663">Pyridoxal phosphate</keyword>
<dbReference type="PIRSF" id="PIRSF000390">
    <property type="entry name" value="PLP_StrS"/>
    <property type="match status" value="1"/>
</dbReference>
<dbReference type="GO" id="GO:0008483">
    <property type="term" value="F:transaminase activity"/>
    <property type="evidence" value="ECO:0007669"/>
    <property type="project" value="TreeGrafter"/>
</dbReference>
<dbReference type="Pfam" id="PF01041">
    <property type="entry name" value="DegT_DnrJ_EryC1"/>
    <property type="match status" value="1"/>
</dbReference>
<evidence type="ECO:0000256" key="2">
    <source>
        <dbReference type="ARBA" id="ARBA00037999"/>
    </source>
</evidence>
<evidence type="ECO:0000256" key="1">
    <source>
        <dbReference type="ARBA" id="ARBA00022898"/>
    </source>
</evidence>
<protein>
    <submittedName>
        <fullName evidence="6">Polysaccharide biosynthesis protein</fullName>
    </submittedName>
</protein>